<dbReference type="GO" id="GO:0009507">
    <property type="term" value="C:chloroplast"/>
    <property type="evidence" value="ECO:0007669"/>
    <property type="project" value="UniProtKB-SubCell"/>
</dbReference>
<feature type="compositionally biased region" description="Basic and acidic residues" evidence="6">
    <location>
        <begin position="286"/>
        <end position="319"/>
    </location>
</feature>
<feature type="region of interest" description="Disordered" evidence="6">
    <location>
        <begin position="208"/>
        <end position="229"/>
    </location>
</feature>
<keyword evidence="4" id="KW-0150">Chloroplast</keyword>
<dbReference type="AlphaFoldDB" id="A0AAN9JBW8"/>
<feature type="region of interest" description="Disordered" evidence="6">
    <location>
        <begin position="122"/>
        <end position="141"/>
    </location>
</feature>
<protein>
    <recommendedName>
        <fullName evidence="3">Uncharacterized protein ycf68</fullName>
    </recommendedName>
</protein>
<accession>A0AAN9JBW8</accession>
<comment type="subcellular location">
    <subcellularLocation>
        <location evidence="1">Plastid</location>
        <location evidence="1">Chloroplast</location>
    </subcellularLocation>
</comment>
<evidence type="ECO:0000256" key="4">
    <source>
        <dbReference type="ARBA" id="ARBA00022528"/>
    </source>
</evidence>
<dbReference type="EMBL" id="JAYMYQ010000083">
    <property type="protein sequence ID" value="KAK7296155.1"/>
    <property type="molecule type" value="Genomic_DNA"/>
</dbReference>
<name>A0AAN9JBW8_CANGL</name>
<comment type="caution">
    <text evidence="7">The sequence shown here is derived from an EMBL/GenBank/DDBJ whole genome shotgun (WGS) entry which is preliminary data.</text>
</comment>
<evidence type="ECO:0000256" key="2">
    <source>
        <dbReference type="ARBA" id="ARBA00007638"/>
    </source>
</evidence>
<evidence type="ECO:0000256" key="3">
    <source>
        <dbReference type="ARBA" id="ARBA00021456"/>
    </source>
</evidence>
<keyword evidence="5" id="KW-0934">Plastid</keyword>
<feature type="compositionally biased region" description="Basic and acidic residues" evidence="6">
    <location>
        <begin position="127"/>
        <end position="141"/>
    </location>
</feature>
<gene>
    <name evidence="7" type="ORF">VNO77_50670</name>
</gene>
<evidence type="ECO:0000256" key="1">
    <source>
        <dbReference type="ARBA" id="ARBA00004229"/>
    </source>
</evidence>
<evidence type="ECO:0000256" key="6">
    <source>
        <dbReference type="SAM" id="MobiDB-lite"/>
    </source>
</evidence>
<evidence type="ECO:0000313" key="7">
    <source>
        <dbReference type="EMBL" id="KAK7296155.1"/>
    </source>
</evidence>
<evidence type="ECO:0000313" key="8">
    <source>
        <dbReference type="Proteomes" id="UP001367508"/>
    </source>
</evidence>
<dbReference type="PANTHER" id="PTHR34890">
    <property type="entry name" value="ORF16-LACZ FUSION PROTEIN-RELATED"/>
    <property type="match status" value="1"/>
</dbReference>
<dbReference type="Proteomes" id="UP001367508">
    <property type="component" value="Unassembled WGS sequence"/>
</dbReference>
<comment type="similarity">
    <text evidence="2">Belongs to the ycf68 family.</text>
</comment>
<organism evidence="7 8">
    <name type="scientific">Canavalia gladiata</name>
    <name type="common">Sword bean</name>
    <name type="synonym">Dolichos gladiatus</name>
    <dbReference type="NCBI Taxonomy" id="3824"/>
    <lineage>
        <taxon>Eukaryota</taxon>
        <taxon>Viridiplantae</taxon>
        <taxon>Streptophyta</taxon>
        <taxon>Embryophyta</taxon>
        <taxon>Tracheophyta</taxon>
        <taxon>Spermatophyta</taxon>
        <taxon>Magnoliopsida</taxon>
        <taxon>eudicotyledons</taxon>
        <taxon>Gunneridae</taxon>
        <taxon>Pentapetalae</taxon>
        <taxon>rosids</taxon>
        <taxon>fabids</taxon>
        <taxon>Fabales</taxon>
        <taxon>Fabaceae</taxon>
        <taxon>Papilionoideae</taxon>
        <taxon>50 kb inversion clade</taxon>
        <taxon>NPAAA clade</taxon>
        <taxon>indigoferoid/millettioid clade</taxon>
        <taxon>Phaseoleae</taxon>
        <taxon>Canavalia</taxon>
    </lineage>
</organism>
<proteinExistence type="inferred from homology"/>
<feature type="region of interest" description="Disordered" evidence="6">
    <location>
        <begin position="286"/>
        <end position="362"/>
    </location>
</feature>
<sequence length="362" mass="40910">MGESLTEQCRVEVEGLRVMNFFSRRRSNDARGANGIRYPSSPSRKRWILGVVRIDPCNAVANALRLDMPRILLKERGAFGNADTGGAWLSSARAVRCWTAGDKPEEGEDDVKSSCPLRPGRHTCYNGRDKGSRSREGELTPKTRPQFGLCDDLLHGRAQLVELRSCNWVVAITGWMSNCPGEDQAGPCEQLDVLSPFNPLSEMRQKEKESMDQPHRLHPVGTTRSPQGRLRHPGFDLCYDLSFMDVDKILPSNSTLGWHSLKVKGEVQRRKGLWWIPRHPETRKGVVSDEMLRGVENKRRSGDSRYRGKESKSDSRSSGERNGSSLNRENGVVGELYKRRAARRSSGVLHPRWRESSSRKHH</sequence>
<keyword evidence="8" id="KW-1185">Reference proteome</keyword>
<dbReference type="InterPro" id="IPR022546">
    <property type="entry name" value="Uncharacterised_Ycf68"/>
</dbReference>
<feature type="compositionally biased region" description="Basic and acidic residues" evidence="6">
    <location>
        <begin position="352"/>
        <end position="362"/>
    </location>
</feature>
<evidence type="ECO:0000256" key="5">
    <source>
        <dbReference type="ARBA" id="ARBA00022640"/>
    </source>
</evidence>
<reference evidence="7 8" key="1">
    <citation type="submission" date="2024-01" db="EMBL/GenBank/DDBJ databases">
        <title>The genomes of 5 underutilized Papilionoideae crops provide insights into root nodulation and disease resistanc.</title>
        <authorList>
            <person name="Jiang F."/>
        </authorList>
    </citation>
    <scope>NUCLEOTIDE SEQUENCE [LARGE SCALE GENOMIC DNA]</scope>
    <source>
        <strain evidence="7">LVBAO_FW01</strain>
        <tissue evidence="7">Leaves</tissue>
    </source>
</reference>